<dbReference type="PROSITE" id="PS50977">
    <property type="entry name" value="HTH_TETR_2"/>
    <property type="match status" value="1"/>
</dbReference>
<dbReference type="PANTHER" id="PTHR30055:SF226">
    <property type="entry name" value="HTH-TYPE TRANSCRIPTIONAL REGULATOR PKSA"/>
    <property type="match status" value="1"/>
</dbReference>
<dbReference type="InterPro" id="IPR001647">
    <property type="entry name" value="HTH_TetR"/>
</dbReference>
<keyword evidence="1 2" id="KW-0238">DNA-binding</keyword>
<protein>
    <submittedName>
        <fullName evidence="4">TetR/AcrR family fatty acid metabolism transcriptional regulator</fullName>
    </submittedName>
</protein>
<evidence type="ECO:0000256" key="1">
    <source>
        <dbReference type="ARBA" id="ARBA00023125"/>
    </source>
</evidence>
<dbReference type="InterPro" id="IPR009057">
    <property type="entry name" value="Homeodomain-like_sf"/>
</dbReference>
<sequence length="203" mass="22433">MNERPLTEPREARRRAILDSAVRVFAENGFFAARIRDIAAGAGVAEGTIYLYFDGKDDLLLTAFREKVNEFVGSVSQVMEVGMAFQERLARFVRMQFESIEADPPLAIVLLLESRQSSKFYGGAVRPVLRLYAQAIDRLLAGGVEGGEVRADAEIPLVRGMLIGALEEIELEWLLSDRSRPLAPTADRFAATFCRGIAPAAQR</sequence>
<gene>
    <name evidence="4" type="ORF">HNQ61_004188</name>
</gene>
<dbReference type="PRINTS" id="PR00455">
    <property type="entry name" value="HTHTETR"/>
</dbReference>
<dbReference type="Pfam" id="PF08359">
    <property type="entry name" value="TetR_C_4"/>
    <property type="match status" value="1"/>
</dbReference>
<reference evidence="4 5" key="1">
    <citation type="submission" date="2020-08" db="EMBL/GenBank/DDBJ databases">
        <title>Genomic Encyclopedia of Type Strains, Phase IV (KMG-IV): sequencing the most valuable type-strain genomes for metagenomic binning, comparative biology and taxonomic classification.</title>
        <authorList>
            <person name="Goeker M."/>
        </authorList>
    </citation>
    <scope>NUCLEOTIDE SEQUENCE [LARGE SCALE GENOMIC DNA]</scope>
    <source>
        <strain evidence="4 5">DSM 29007</strain>
    </source>
</reference>
<evidence type="ECO:0000256" key="2">
    <source>
        <dbReference type="PROSITE-ProRule" id="PRU00335"/>
    </source>
</evidence>
<dbReference type="InterPro" id="IPR050109">
    <property type="entry name" value="HTH-type_TetR-like_transc_reg"/>
</dbReference>
<dbReference type="Gene3D" id="1.10.10.60">
    <property type="entry name" value="Homeodomain-like"/>
    <property type="match status" value="1"/>
</dbReference>
<evidence type="ECO:0000313" key="5">
    <source>
        <dbReference type="Proteomes" id="UP000582837"/>
    </source>
</evidence>
<dbReference type="Proteomes" id="UP000582837">
    <property type="component" value="Unassembled WGS sequence"/>
</dbReference>
<dbReference type="GO" id="GO:0000976">
    <property type="term" value="F:transcription cis-regulatory region binding"/>
    <property type="evidence" value="ECO:0007669"/>
    <property type="project" value="TreeGrafter"/>
</dbReference>
<evidence type="ECO:0000313" key="4">
    <source>
        <dbReference type="EMBL" id="MBB6072525.1"/>
    </source>
</evidence>
<dbReference type="SUPFAM" id="SSF48498">
    <property type="entry name" value="Tetracyclin repressor-like, C-terminal domain"/>
    <property type="match status" value="1"/>
</dbReference>
<proteinExistence type="predicted"/>
<dbReference type="InterPro" id="IPR036271">
    <property type="entry name" value="Tet_transcr_reg_TetR-rel_C_sf"/>
</dbReference>
<comment type="caution">
    <text evidence="4">The sequence shown here is derived from an EMBL/GenBank/DDBJ whole genome shotgun (WGS) entry which is preliminary data.</text>
</comment>
<dbReference type="AlphaFoldDB" id="A0A841H2X9"/>
<organism evidence="4 5">
    <name type="scientific">Longimicrobium terrae</name>
    <dbReference type="NCBI Taxonomy" id="1639882"/>
    <lineage>
        <taxon>Bacteria</taxon>
        <taxon>Pseudomonadati</taxon>
        <taxon>Gemmatimonadota</taxon>
        <taxon>Longimicrobiia</taxon>
        <taxon>Longimicrobiales</taxon>
        <taxon>Longimicrobiaceae</taxon>
        <taxon>Longimicrobium</taxon>
    </lineage>
</organism>
<dbReference type="PANTHER" id="PTHR30055">
    <property type="entry name" value="HTH-TYPE TRANSCRIPTIONAL REGULATOR RUTR"/>
    <property type="match status" value="1"/>
</dbReference>
<dbReference type="Pfam" id="PF00440">
    <property type="entry name" value="TetR_N"/>
    <property type="match status" value="1"/>
</dbReference>
<dbReference type="Gene3D" id="1.10.357.10">
    <property type="entry name" value="Tetracycline Repressor, domain 2"/>
    <property type="match status" value="1"/>
</dbReference>
<feature type="DNA-binding region" description="H-T-H motif" evidence="2">
    <location>
        <begin position="34"/>
        <end position="53"/>
    </location>
</feature>
<accession>A0A841H2X9</accession>
<name>A0A841H2X9_9BACT</name>
<evidence type="ECO:0000259" key="3">
    <source>
        <dbReference type="PROSITE" id="PS50977"/>
    </source>
</evidence>
<dbReference type="GO" id="GO:0003700">
    <property type="term" value="F:DNA-binding transcription factor activity"/>
    <property type="evidence" value="ECO:0007669"/>
    <property type="project" value="TreeGrafter"/>
</dbReference>
<dbReference type="EMBL" id="JACHIA010000016">
    <property type="protein sequence ID" value="MBB6072525.1"/>
    <property type="molecule type" value="Genomic_DNA"/>
</dbReference>
<dbReference type="RefSeq" id="WP_170032846.1">
    <property type="nucleotide sequence ID" value="NZ_JABDTL010000001.1"/>
</dbReference>
<dbReference type="InterPro" id="IPR013570">
    <property type="entry name" value="Tscrpt_reg_YsiA_C"/>
</dbReference>
<keyword evidence="5" id="KW-1185">Reference proteome</keyword>
<feature type="domain" description="HTH tetR-type" evidence="3">
    <location>
        <begin position="11"/>
        <end position="71"/>
    </location>
</feature>
<dbReference type="SUPFAM" id="SSF46689">
    <property type="entry name" value="Homeodomain-like"/>
    <property type="match status" value="1"/>
</dbReference>